<name>A0ACB8QG39_9AGAM</name>
<protein>
    <submittedName>
        <fullName evidence="1">Uncharacterized protein</fullName>
    </submittedName>
</protein>
<keyword evidence="2" id="KW-1185">Reference proteome</keyword>
<dbReference type="Proteomes" id="UP000814128">
    <property type="component" value="Unassembled WGS sequence"/>
</dbReference>
<evidence type="ECO:0000313" key="2">
    <source>
        <dbReference type="Proteomes" id="UP000814128"/>
    </source>
</evidence>
<proteinExistence type="predicted"/>
<comment type="caution">
    <text evidence="1">The sequence shown here is derived from an EMBL/GenBank/DDBJ whole genome shotgun (WGS) entry which is preliminary data.</text>
</comment>
<sequence>MYDRSARPSPHTTPLARFATTRRQFSGNASPNLVAFAEARCEILSYCMPIPISMGIADDIVAVLGASGWKQREPTLLIQRLNRPPDENKRFESTYPEVGLQEVATGLRLDGGRKLVYVADGHRVKSYTWTSSSGNDDGGDDADNVLPVHTLDSFRFEHAMILHNSGAKLMRSGSKGMAIWDIDTLPTHGPDGTRIVGEKIRGEIDTSRDNDEDIERSRGAPPTQTIAVDVLANITLAEHHPSHSAQILALKRDRYDLASIDLETQQIAMRYLGHQAVPNCIALNNVDQDSFVTAASDGGVRLYDVRQPTPQFAIDHGSEKLYSALYESIGGQPFIIYGCSISEQIKVWDVRSRKPMYELATGNNLVQSLAWDGRRQMLLAATECCYRDRLGNSYDYRRAKIGKHGQEWFGGGLSGDSLDTDTEMNEDGDDNSDDDGYSDDDDDDDFEERAWPKDAWHVETSFGVALDAGDHTLFRYHFKKDANPRIFPEYGQAMPDNDHDRYW</sequence>
<gene>
    <name evidence="1" type="ORF">K488DRAFT_53845</name>
</gene>
<dbReference type="EMBL" id="MU273612">
    <property type="protein sequence ID" value="KAI0030622.1"/>
    <property type="molecule type" value="Genomic_DNA"/>
</dbReference>
<organism evidence="1 2">
    <name type="scientific">Vararia minispora EC-137</name>
    <dbReference type="NCBI Taxonomy" id="1314806"/>
    <lineage>
        <taxon>Eukaryota</taxon>
        <taxon>Fungi</taxon>
        <taxon>Dikarya</taxon>
        <taxon>Basidiomycota</taxon>
        <taxon>Agaricomycotina</taxon>
        <taxon>Agaricomycetes</taxon>
        <taxon>Russulales</taxon>
        <taxon>Lachnocladiaceae</taxon>
        <taxon>Vararia</taxon>
    </lineage>
</organism>
<reference evidence="1" key="2">
    <citation type="journal article" date="2022" name="New Phytol.">
        <title>Evolutionary transition to the ectomycorrhizal habit in the genomes of a hyperdiverse lineage of mushroom-forming fungi.</title>
        <authorList>
            <person name="Looney B."/>
            <person name="Miyauchi S."/>
            <person name="Morin E."/>
            <person name="Drula E."/>
            <person name="Courty P.E."/>
            <person name="Kohler A."/>
            <person name="Kuo A."/>
            <person name="LaButti K."/>
            <person name="Pangilinan J."/>
            <person name="Lipzen A."/>
            <person name="Riley R."/>
            <person name="Andreopoulos W."/>
            <person name="He G."/>
            <person name="Johnson J."/>
            <person name="Nolan M."/>
            <person name="Tritt A."/>
            <person name="Barry K.W."/>
            <person name="Grigoriev I.V."/>
            <person name="Nagy L.G."/>
            <person name="Hibbett D."/>
            <person name="Henrissat B."/>
            <person name="Matheny P.B."/>
            <person name="Labbe J."/>
            <person name="Martin F.M."/>
        </authorList>
    </citation>
    <scope>NUCLEOTIDE SEQUENCE</scope>
    <source>
        <strain evidence="1">EC-137</strain>
    </source>
</reference>
<reference evidence="1" key="1">
    <citation type="submission" date="2021-02" db="EMBL/GenBank/DDBJ databases">
        <authorList>
            <consortium name="DOE Joint Genome Institute"/>
            <person name="Ahrendt S."/>
            <person name="Looney B.P."/>
            <person name="Miyauchi S."/>
            <person name="Morin E."/>
            <person name="Drula E."/>
            <person name="Courty P.E."/>
            <person name="Chicoki N."/>
            <person name="Fauchery L."/>
            <person name="Kohler A."/>
            <person name="Kuo A."/>
            <person name="Labutti K."/>
            <person name="Pangilinan J."/>
            <person name="Lipzen A."/>
            <person name="Riley R."/>
            <person name="Andreopoulos W."/>
            <person name="He G."/>
            <person name="Johnson J."/>
            <person name="Barry K.W."/>
            <person name="Grigoriev I.V."/>
            <person name="Nagy L."/>
            <person name="Hibbett D."/>
            <person name="Henrissat B."/>
            <person name="Matheny P.B."/>
            <person name="Labbe J."/>
            <person name="Martin F."/>
        </authorList>
    </citation>
    <scope>NUCLEOTIDE SEQUENCE</scope>
    <source>
        <strain evidence="1">EC-137</strain>
    </source>
</reference>
<evidence type="ECO:0000313" key="1">
    <source>
        <dbReference type="EMBL" id="KAI0030622.1"/>
    </source>
</evidence>
<accession>A0ACB8QG39</accession>